<proteinExistence type="predicted"/>
<name>A0A519BB40_9DELT</name>
<reference evidence="1 2" key="1">
    <citation type="submission" date="2019-01" db="EMBL/GenBank/DDBJ databases">
        <title>Insights into ecological role of a new deltaproteobacterial order Candidatus Sinidesulfobacterales (Sva0485) by metagenomics and metatranscriptomics.</title>
        <authorList>
            <person name="Tan S."/>
            <person name="Liu J."/>
            <person name="Fang Y."/>
            <person name="Hedlund B.P."/>
            <person name="Lian Z.H."/>
            <person name="Huang L.Y."/>
            <person name="Li J.T."/>
            <person name="Huang L.N."/>
            <person name="Li W.J."/>
            <person name="Jiang H.C."/>
            <person name="Dong H.L."/>
            <person name="Shu W.S."/>
        </authorList>
    </citation>
    <scope>NUCLEOTIDE SEQUENCE [LARGE SCALE GENOMIC DNA]</scope>
    <source>
        <strain evidence="1">AP3</strain>
    </source>
</reference>
<dbReference type="Proteomes" id="UP000320813">
    <property type="component" value="Unassembled WGS sequence"/>
</dbReference>
<accession>A0A519BB40</accession>
<dbReference type="EMBL" id="SGBD01000002">
    <property type="protein sequence ID" value="RZD14487.1"/>
    <property type="molecule type" value="Genomic_DNA"/>
</dbReference>
<sequence length="424" mass="48367">MELNIGEDNKFLGGKIKNESKDGLSHSLENKNKFKDIENGGREVKSLLNSGFIIKNDEDFLCNTYGFIDKNVRNNYNNIFLRNNFVEVQGASFQSMTVYGRNTTIKNMIMSKDKFMEINLARKANNFGADNNFNNEFKLSDLTLKNYFSLKQNNINIDPDNISPGIIIIKHPDNYKKVEYSITEMPSVYNFNNGLQTGKGNPDNQKPSLGILRDYKKTTDGFKNVRVDIDGKNAIEMESIHNWQKIKDYVKTRDILHMNIEGKNLDKIQVHHITQLQDGGKENVKNYIALSEGTHKLVDSYKLLLDKNSSVYRELYNSKITNAKDNTVNMEEKNAKNIVSETGGLNLSDKIFLNSLKLEVESNSALRLNMLIDKPDKIKMLFMDQKTGEEFRLISAKAAIDNEEDKNIVKAALNNFIQELATSL</sequence>
<comment type="caution">
    <text evidence="1">The sequence shown here is derived from an EMBL/GenBank/DDBJ whole genome shotgun (WGS) entry which is preliminary data.</text>
</comment>
<protein>
    <submittedName>
        <fullName evidence="1">Uncharacterized protein</fullName>
    </submittedName>
</protein>
<evidence type="ECO:0000313" key="2">
    <source>
        <dbReference type="Proteomes" id="UP000320813"/>
    </source>
</evidence>
<evidence type="ECO:0000313" key="1">
    <source>
        <dbReference type="EMBL" id="RZD14487.1"/>
    </source>
</evidence>
<gene>
    <name evidence="1" type="ORF">EVJ47_04780</name>
</gene>
<organism evidence="1 2">
    <name type="scientific">Candidatus Acidulodesulfobacterium ferriphilum</name>
    <dbReference type="NCBI Taxonomy" id="2597223"/>
    <lineage>
        <taxon>Bacteria</taxon>
        <taxon>Deltaproteobacteria</taxon>
        <taxon>Candidatus Acidulodesulfobacterales</taxon>
        <taxon>Candidatus Acidulodesulfobacterium</taxon>
    </lineage>
</organism>
<dbReference type="AlphaFoldDB" id="A0A519BB40"/>